<dbReference type="Gene3D" id="3.40.50.1000">
    <property type="entry name" value="HAD superfamily/HAD-like"/>
    <property type="match status" value="1"/>
</dbReference>
<dbReference type="PANTHER" id="PTHR10000:SF25">
    <property type="entry name" value="PHOSPHATASE YKRA-RELATED"/>
    <property type="match status" value="1"/>
</dbReference>
<dbReference type="GO" id="GO:0005829">
    <property type="term" value="C:cytosol"/>
    <property type="evidence" value="ECO:0007669"/>
    <property type="project" value="TreeGrafter"/>
</dbReference>
<keyword evidence="1" id="KW-0378">Hydrolase</keyword>
<dbReference type="OrthoDB" id="3180855at2"/>
<dbReference type="RefSeq" id="WP_051039662.1">
    <property type="nucleotide sequence ID" value="NZ_CP158846.1"/>
</dbReference>
<reference evidence="1 2" key="1">
    <citation type="submission" date="2019-04" db="EMBL/GenBank/DDBJ databases">
        <title>Microbes associate with the intestines of laboratory mice.</title>
        <authorList>
            <person name="Navarre W."/>
            <person name="Wong E."/>
            <person name="Huang K."/>
            <person name="Tropini C."/>
            <person name="Ng K."/>
            <person name="Yu B."/>
        </authorList>
    </citation>
    <scope>NUCLEOTIDE SEQUENCE [LARGE SCALE GENOMIC DNA]</scope>
    <source>
        <strain evidence="1 2">NM46_B2-13</strain>
    </source>
</reference>
<comment type="caution">
    <text evidence="1">The sequence shown here is derived from an EMBL/GenBank/DDBJ whole genome shotgun (WGS) entry which is preliminary data.</text>
</comment>
<dbReference type="Pfam" id="PF08282">
    <property type="entry name" value="Hydrolase_3"/>
    <property type="match status" value="1"/>
</dbReference>
<dbReference type="GO" id="GO:0000287">
    <property type="term" value="F:magnesium ion binding"/>
    <property type="evidence" value="ECO:0007669"/>
    <property type="project" value="TreeGrafter"/>
</dbReference>
<evidence type="ECO:0000313" key="1">
    <source>
        <dbReference type="EMBL" id="TGY38522.1"/>
    </source>
</evidence>
<name>A0A4S2DB50_9MICO</name>
<accession>A0A4S2DB50</accession>
<gene>
    <name evidence="1" type="ORF">E5344_04645</name>
</gene>
<dbReference type="GO" id="GO:0016791">
    <property type="term" value="F:phosphatase activity"/>
    <property type="evidence" value="ECO:0007669"/>
    <property type="project" value="TreeGrafter"/>
</dbReference>
<sequence>MTRPSSATVGSARTRAIFLDVDGTIMHGGRHIPPTAVEAIRAARARGHLVFLSTGRGTAELHDELMDIGFDGAVTNGGAFASLGGRIVSATLFTPDEVARLQRYLVDNDLHGYFQSYDQLFGSAELSALFAERFGAAGLPGKVFREPHEIDPTLLAKLVFVTDDEDAAARALTELADDFEVVGGTIPVAFAASGEIAPRGVHKGAAIRSLLAELDLDARDAVGIGDNWNDVEMFAAVGTAVAMGNAVDGVKALADQVTAAIDEDGLSLAFLRNGLV</sequence>
<protein>
    <submittedName>
        <fullName evidence="1">Cof-type HAD-IIB family hydrolase</fullName>
    </submittedName>
</protein>
<dbReference type="EMBL" id="SRYO01000002">
    <property type="protein sequence ID" value="TGY38522.1"/>
    <property type="molecule type" value="Genomic_DNA"/>
</dbReference>
<dbReference type="InterPro" id="IPR023214">
    <property type="entry name" value="HAD_sf"/>
</dbReference>
<organism evidence="1 2">
    <name type="scientific">Microbacterium laevaniformans</name>
    <dbReference type="NCBI Taxonomy" id="36807"/>
    <lineage>
        <taxon>Bacteria</taxon>
        <taxon>Bacillati</taxon>
        <taxon>Actinomycetota</taxon>
        <taxon>Actinomycetes</taxon>
        <taxon>Micrococcales</taxon>
        <taxon>Microbacteriaceae</taxon>
        <taxon>Microbacterium</taxon>
    </lineage>
</organism>
<dbReference type="InterPro" id="IPR006379">
    <property type="entry name" value="HAD-SF_hydro_IIB"/>
</dbReference>
<dbReference type="PANTHER" id="PTHR10000">
    <property type="entry name" value="PHOSPHOSERINE PHOSPHATASE"/>
    <property type="match status" value="1"/>
</dbReference>
<dbReference type="Gene3D" id="3.30.1240.10">
    <property type="match status" value="1"/>
</dbReference>
<dbReference type="InterPro" id="IPR000150">
    <property type="entry name" value="Cof"/>
</dbReference>
<dbReference type="NCBIfam" id="TIGR01484">
    <property type="entry name" value="HAD-SF-IIB"/>
    <property type="match status" value="1"/>
</dbReference>
<dbReference type="NCBIfam" id="TIGR00099">
    <property type="entry name" value="Cof-subfamily"/>
    <property type="match status" value="1"/>
</dbReference>
<evidence type="ECO:0000313" key="2">
    <source>
        <dbReference type="Proteomes" id="UP000309893"/>
    </source>
</evidence>
<proteinExistence type="predicted"/>
<dbReference type="InterPro" id="IPR036412">
    <property type="entry name" value="HAD-like_sf"/>
</dbReference>
<dbReference type="SUPFAM" id="SSF56784">
    <property type="entry name" value="HAD-like"/>
    <property type="match status" value="1"/>
</dbReference>
<dbReference type="AlphaFoldDB" id="A0A4S2DB50"/>
<dbReference type="Proteomes" id="UP000309893">
    <property type="component" value="Unassembled WGS sequence"/>
</dbReference>